<sequence length="293" mass="30968">MVMRRILVTGRGGQLATGLESALPAQGFEAILVGQPDFEFNRPETVAAAFAAARPEAVVNCAAWTAVDAAEDNEPAAFRANALGPDLVARHCAARGIPLVQVSTDYVFDGRKGAPYVEEDAPNPLGAYGRTKLAGEWAALAGNDRTVVLRTAWVFSPVGNNFLRTMLRVGAERPELRVVSDQQGSPTAAPDLADAIAAVLARIRATGWQPGYRGVFHAVAGGFTTWHGFAEAIFATAGGPRPRVQAIATADYPTKAVRPADGRLDTTRLRETFGVALPPWEAGLARVLKALSA</sequence>
<dbReference type="InterPro" id="IPR005913">
    <property type="entry name" value="dTDP_dehydrorham_reduct"/>
</dbReference>
<dbReference type="EC" id="1.1.1.133" evidence="3 6"/>
<accession>A0A9X9WGL7</accession>
<dbReference type="Proteomes" id="UP000746741">
    <property type="component" value="Unassembled WGS sequence"/>
</dbReference>
<evidence type="ECO:0000313" key="8">
    <source>
        <dbReference type="EMBL" id="MBR0659477.1"/>
    </source>
</evidence>
<dbReference type="Pfam" id="PF04321">
    <property type="entry name" value="RmlD_sub_bind"/>
    <property type="match status" value="1"/>
</dbReference>
<evidence type="ECO:0000313" key="9">
    <source>
        <dbReference type="EMBL" id="NKE16376.1"/>
    </source>
</evidence>
<comment type="caution">
    <text evidence="8">The sequence shown here is derived from an EMBL/GenBank/DDBJ whole genome shotgun (WGS) entry which is preliminary data.</text>
</comment>
<dbReference type="GO" id="GO:0008831">
    <property type="term" value="F:dTDP-4-dehydrorhamnose reductase activity"/>
    <property type="evidence" value="ECO:0007669"/>
    <property type="project" value="UniProtKB-EC"/>
</dbReference>
<dbReference type="PANTHER" id="PTHR10491:SF4">
    <property type="entry name" value="METHIONINE ADENOSYLTRANSFERASE 2 SUBUNIT BETA"/>
    <property type="match status" value="1"/>
</dbReference>
<gene>
    <name evidence="8" type="primary">rfbD</name>
    <name evidence="9" type="ORF">GWK15_05435</name>
    <name evidence="8" type="ORF">GXW75_09480</name>
</gene>
<dbReference type="InterPro" id="IPR029903">
    <property type="entry name" value="RmlD-like-bd"/>
</dbReference>
<dbReference type="EMBL" id="JAAVUP010000001">
    <property type="protein sequence ID" value="NKE16376.1"/>
    <property type="molecule type" value="Genomic_DNA"/>
</dbReference>
<comment type="cofactor">
    <cofactor evidence="6">
        <name>Mg(2+)</name>
        <dbReference type="ChEBI" id="CHEBI:18420"/>
    </cofactor>
    <text evidence="6">Binds 1 Mg(2+) ion per monomer.</text>
</comment>
<dbReference type="InterPro" id="IPR036291">
    <property type="entry name" value="NAD(P)-bd_dom_sf"/>
</dbReference>
<comment type="similarity">
    <text evidence="2 6">Belongs to the dTDP-4-dehydrorhamnose reductase family.</text>
</comment>
<dbReference type="RefSeq" id="WP_168040280.1">
    <property type="nucleotide sequence ID" value="NZ_JAAEDK010000017.1"/>
</dbReference>
<dbReference type="NCBIfam" id="TIGR01214">
    <property type="entry name" value="rmlD"/>
    <property type="match status" value="1"/>
</dbReference>
<feature type="domain" description="RmlD-like substrate binding" evidence="7">
    <location>
        <begin position="5"/>
        <end position="291"/>
    </location>
</feature>
<comment type="pathway">
    <text evidence="1 6">Carbohydrate biosynthesis; dTDP-L-rhamnose biosynthesis.</text>
</comment>
<name>A0A9X9WGL7_9PROT</name>
<dbReference type="GO" id="GO:0005829">
    <property type="term" value="C:cytosol"/>
    <property type="evidence" value="ECO:0007669"/>
    <property type="project" value="TreeGrafter"/>
</dbReference>
<evidence type="ECO:0000313" key="11">
    <source>
        <dbReference type="Proteomes" id="UP001138708"/>
    </source>
</evidence>
<organism evidence="8 11">
    <name type="scientific">Neoroseomonas oryzicola</name>
    <dbReference type="NCBI Taxonomy" id="535904"/>
    <lineage>
        <taxon>Bacteria</taxon>
        <taxon>Pseudomonadati</taxon>
        <taxon>Pseudomonadota</taxon>
        <taxon>Alphaproteobacteria</taxon>
        <taxon>Acetobacterales</taxon>
        <taxon>Acetobacteraceae</taxon>
        <taxon>Neoroseomonas</taxon>
    </lineage>
</organism>
<evidence type="ECO:0000259" key="7">
    <source>
        <dbReference type="Pfam" id="PF04321"/>
    </source>
</evidence>
<dbReference type="Gene3D" id="3.90.25.10">
    <property type="entry name" value="UDP-galactose 4-epimerase, domain 1"/>
    <property type="match status" value="1"/>
</dbReference>
<evidence type="ECO:0000313" key="10">
    <source>
        <dbReference type="Proteomes" id="UP000746741"/>
    </source>
</evidence>
<dbReference type="Proteomes" id="UP001138708">
    <property type="component" value="Unassembled WGS sequence"/>
</dbReference>
<dbReference type="CDD" id="cd05254">
    <property type="entry name" value="dTDP_HR_like_SDR_e"/>
    <property type="match status" value="1"/>
</dbReference>
<keyword evidence="6" id="KW-0521">NADP</keyword>
<evidence type="ECO:0000256" key="1">
    <source>
        <dbReference type="ARBA" id="ARBA00004781"/>
    </source>
</evidence>
<evidence type="ECO:0000256" key="2">
    <source>
        <dbReference type="ARBA" id="ARBA00010944"/>
    </source>
</evidence>
<comment type="catalytic activity">
    <reaction evidence="5 6">
        <text>dTDP-beta-L-rhamnose + NADP(+) = dTDP-4-dehydro-beta-L-rhamnose + NADPH + H(+)</text>
        <dbReference type="Rhea" id="RHEA:21796"/>
        <dbReference type="ChEBI" id="CHEBI:15378"/>
        <dbReference type="ChEBI" id="CHEBI:57510"/>
        <dbReference type="ChEBI" id="CHEBI:57783"/>
        <dbReference type="ChEBI" id="CHEBI:58349"/>
        <dbReference type="ChEBI" id="CHEBI:62830"/>
        <dbReference type="EC" id="1.1.1.133"/>
    </reaction>
</comment>
<proteinExistence type="inferred from homology"/>
<dbReference type="GO" id="GO:0019305">
    <property type="term" value="P:dTDP-rhamnose biosynthetic process"/>
    <property type="evidence" value="ECO:0007669"/>
    <property type="project" value="TreeGrafter"/>
</dbReference>
<dbReference type="PANTHER" id="PTHR10491">
    <property type="entry name" value="DTDP-4-DEHYDRORHAMNOSE REDUCTASE"/>
    <property type="match status" value="1"/>
</dbReference>
<dbReference type="SUPFAM" id="SSF51735">
    <property type="entry name" value="NAD(P)-binding Rossmann-fold domains"/>
    <property type="match status" value="1"/>
</dbReference>
<comment type="function">
    <text evidence="6">Catalyzes the reduction of dTDP-6-deoxy-L-lyxo-4-hexulose to yield dTDP-L-rhamnose.</text>
</comment>
<reference evidence="8" key="3">
    <citation type="journal article" date="2021" name="Syst. Appl. Microbiol.">
        <title>Roseomonas hellenica sp. nov., isolated from roots of wild-growing Alkanna tinctoria.</title>
        <authorList>
            <person name="Rat A."/>
            <person name="Naranjo H.D."/>
            <person name="Lebbe L."/>
            <person name="Cnockaert M."/>
            <person name="Krigas N."/>
            <person name="Grigoriadou K."/>
            <person name="Maloupa E."/>
            <person name="Willems A."/>
        </authorList>
    </citation>
    <scope>NUCLEOTIDE SEQUENCE</scope>
    <source>
        <strain evidence="8">LMG 31161</strain>
    </source>
</reference>
<keyword evidence="10" id="KW-1185">Reference proteome</keyword>
<evidence type="ECO:0000256" key="4">
    <source>
        <dbReference type="ARBA" id="ARBA00017099"/>
    </source>
</evidence>
<dbReference type="AlphaFoldDB" id="A0A9X9WGL7"/>
<protein>
    <recommendedName>
        <fullName evidence="4 6">dTDP-4-dehydrorhamnose reductase</fullName>
        <ecNumber evidence="3 6">1.1.1.133</ecNumber>
    </recommendedName>
</protein>
<evidence type="ECO:0000256" key="5">
    <source>
        <dbReference type="ARBA" id="ARBA00048200"/>
    </source>
</evidence>
<reference evidence="8" key="1">
    <citation type="submission" date="2020-01" db="EMBL/GenBank/DDBJ databases">
        <authorList>
            <person name="Rat A."/>
        </authorList>
    </citation>
    <scope>NUCLEOTIDE SEQUENCE</scope>
    <source>
        <strain evidence="8">LMG 31161</strain>
    </source>
</reference>
<reference evidence="9 10" key="2">
    <citation type="submission" date="2020-02" db="EMBL/GenBank/DDBJ databases">
        <authorList>
            <person name="Sun Q."/>
            <person name="Inoue M."/>
        </authorList>
    </citation>
    <scope>NUCLEOTIDE SEQUENCE [LARGE SCALE GENOMIC DNA]</scope>
    <source>
        <strain evidence="9 10">KCTC 22478</strain>
    </source>
</reference>
<evidence type="ECO:0000256" key="6">
    <source>
        <dbReference type="RuleBase" id="RU364082"/>
    </source>
</evidence>
<keyword evidence="6 8" id="KW-0560">Oxidoreductase</keyword>
<evidence type="ECO:0000256" key="3">
    <source>
        <dbReference type="ARBA" id="ARBA00012929"/>
    </source>
</evidence>
<dbReference type="Gene3D" id="3.40.50.720">
    <property type="entry name" value="NAD(P)-binding Rossmann-like Domain"/>
    <property type="match status" value="1"/>
</dbReference>
<dbReference type="EMBL" id="JAAEDK010000017">
    <property type="protein sequence ID" value="MBR0659477.1"/>
    <property type="molecule type" value="Genomic_DNA"/>
</dbReference>